<dbReference type="Proteomes" id="UP000799437">
    <property type="component" value="Unassembled WGS sequence"/>
</dbReference>
<keyword evidence="1" id="KW-0472">Membrane</keyword>
<keyword evidence="1" id="KW-1133">Transmembrane helix</keyword>
<protein>
    <submittedName>
        <fullName evidence="2">NADH:ubiquinone oxidoreductase 20.1kD subunit</fullName>
    </submittedName>
</protein>
<dbReference type="PANTHER" id="PTHR12840:SF1">
    <property type="entry name" value="NADH DEHYDROGENASE [UBIQUINONE] 1 BETA SUBCOMPLEX SUBUNIT 8, MITOCHONDRIAL"/>
    <property type="match status" value="1"/>
</dbReference>
<accession>A0A6A6W9N4</accession>
<name>A0A6A6W9N4_9PEZI</name>
<dbReference type="AlphaFoldDB" id="A0A6A6W9N4"/>
<dbReference type="OrthoDB" id="2014058at2759"/>
<dbReference type="PANTHER" id="PTHR12840">
    <property type="entry name" value="NADH-UBIQUINONE OXIDOREDUCTASE ASHI SUBUNIT"/>
    <property type="match status" value="1"/>
</dbReference>
<gene>
    <name evidence="2" type="ORF">EJ05DRAFT_485759</name>
</gene>
<dbReference type="InterPro" id="IPR008699">
    <property type="entry name" value="NDUFB8"/>
</dbReference>
<sequence>MASVISRGVLRTSRASCTLIPATKSAIIQARPASQYARGIPSEAELDPNITDPNMNGGYINPPREKRQFRDPYGDWHHHQRRKNFGEPVHEDDDVLGMFSPEEYTWTKPGKGALMFGTFILAYMGLLGVVYLNYPDKQSVPKSYPGGLDVELGGKGSLRARQEGDPEGVRAVDNI</sequence>
<evidence type="ECO:0000256" key="1">
    <source>
        <dbReference type="SAM" id="Phobius"/>
    </source>
</evidence>
<dbReference type="Pfam" id="PF05821">
    <property type="entry name" value="NDUF_B8"/>
    <property type="match status" value="1"/>
</dbReference>
<keyword evidence="1" id="KW-0812">Transmembrane</keyword>
<dbReference type="GO" id="GO:0005739">
    <property type="term" value="C:mitochondrion"/>
    <property type="evidence" value="ECO:0007669"/>
    <property type="project" value="InterPro"/>
</dbReference>
<proteinExistence type="predicted"/>
<dbReference type="RefSeq" id="XP_033601111.1">
    <property type="nucleotide sequence ID" value="XM_033745477.1"/>
</dbReference>
<evidence type="ECO:0000313" key="2">
    <source>
        <dbReference type="EMBL" id="KAF2758660.1"/>
    </source>
</evidence>
<organism evidence="2 3">
    <name type="scientific">Pseudovirgaria hyperparasitica</name>
    <dbReference type="NCBI Taxonomy" id="470096"/>
    <lineage>
        <taxon>Eukaryota</taxon>
        <taxon>Fungi</taxon>
        <taxon>Dikarya</taxon>
        <taxon>Ascomycota</taxon>
        <taxon>Pezizomycotina</taxon>
        <taxon>Dothideomycetes</taxon>
        <taxon>Dothideomycetes incertae sedis</taxon>
        <taxon>Acrospermales</taxon>
        <taxon>Acrospermaceae</taxon>
        <taxon>Pseudovirgaria</taxon>
    </lineage>
</organism>
<evidence type="ECO:0000313" key="3">
    <source>
        <dbReference type="Proteomes" id="UP000799437"/>
    </source>
</evidence>
<feature type="transmembrane region" description="Helical" evidence="1">
    <location>
        <begin position="113"/>
        <end position="134"/>
    </location>
</feature>
<dbReference type="EMBL" id="ML996571">
    <property type="protein sequence ID" value="KAF2758660.1"/>
    <property type="molecule type" value="Genomic_DNA"/>
</dbReference>
<dbReference type="GeneID" id="54486531"/>
<keyword evidence="3" id="KW-1185">Reference proteome</keyword>
<reference evidence="2" key="1">
    <citation type="journal article" date="2020" name="Stud. Mycol.">
        <title>101 Dothideomycetes genomes: a test case for predicting lifestyles and emergence of pathogens.</title>
        <authorList>
            <person name="Haridas S."/>
            <person name="Albert R."/>
            <person name="Binder M."/>
            <person name="Bloem J."/>
            <person name="Labutti K."/>
            <person name="Salamov A."/>
            <person name="Andreopoulos B."/>
            <person name="Baker S."/>
            <person name="Barry K."/>
            <person name="Bills G."/>
            <person name="Bluhm B."/>
            <person name="Cannon C."/>
            <person name="Castanera R."/>
            <person name="Culley D."/>
            <person name="Daum C."/>
            <person name="Ezra D."/>
            <person name="Gonzalez J."/>
            <person name="Henrissat B."/>
            <person name="Kuo A."/>
            <person name="Liang C."/>
            <person name="Lipzen A."/>
            <person name="Lutzoni F."/>
            <person name="Magnuson J."/>
            <person name="Mondo S."/>
            <person name="Nolan M."/>
            <person name="Ohm R."/>
            <person name="Pangilinan J."/>
            <person name="Park H.-J."/>
            <person name="Ramirez L."/>
            <person name="Alfaro M."/>
            <person name="Sun H."/>
            <person name="Tritt A."/>
            <person name="Yoshinaga Y."/>
            <person name="Zwiers L.-H."/>
            <person name="Turgeon B."/>
            <person name="Goodwin S."/>
            <person name="Spatafora J."/>
            <person name="Crous P."/>
            <person name="Grigoriev I."/>
        </authorList>
    </citation>
    <scope>NUCLEOTIDE SEQUENCE</scope>
    <source>
        <strain evidence="2">CBS 121739</strain>
    </source>
</reference>